<dbReference type="SUPFAM" id="SSF46785">
    <property type="entry name" value="Winged helix' DNA-binding domain"/>
    <property type="match status" value="1"/>
</dbReference>
<dbReference type="PROSITE" id="PS50995">
    <property type="entry name" value="HTH_MARR_2"/>
    <property type="match status" value="1"/>
</dbReference>
<dbReference type="PANTHER" id="PTHR33164">
    <property type="entry name" value="TRANSCRIPTIONAL REGULATOR, MARR FAMILY"/>
    <property type="match status" value="1"/>
</dbReference>
<reference evidence="3" key="1">
    <citation type="submission" date="2020-02" db="EMBL/GenBank/DDBJ databases">
        <authorList>
            <person name="Meier V. D."/>
        </authorList>
    </citation>
    <scope>NUCLEOTIDE SEQUENCE</scope>
    <source>
        <strain evidence="3">AVDCRST_MAG19</strain>
    </source>
</reference>
<dbReference type="SMART" id="SM00347">
    <property type="entry name" value="HTH_MARR"/>
    <property type="match status" value="1"/>
</dbReference>
<dbReference type="EMBL" id="CADCWL010000260">
    <property type="protein sequence ID" value="CAA9586646.1"/>
    <property type="molecule type" value="Genomic_DNA"/>
</dbReference>
<evidence type="ECO:0000259" key="2">
    <source>
        <dbReference type="PROSITE" id="PS50995"/>
    </source>
</evidence>
<dbReference type="InterPro" id="IPR039422">
    <property type="entry name" value="MarR/SlyA-like"/>
</dbReference>
<dbReference type="InterPro" id="IPR000835">
    <property type="entry name" value="HTH_MarR-typ"/>
</dbReference>
<dbReference type="InterPro" id="IPR036388">
    <property type="entry name" value="WH-like_DNA-bd_sf"/>
</dbReference>
<dbReference type="PANTHER" id="PTHR33164:SF43">
    <property type="entry name" value="HTH-TYPE TRANSCRIPTIONAL REPRESSOR YETL"/>
    <property type="match status" value="1"/>
</dbReference>
<evidence type="ECO:0000256" key="1">
    <source>
        <dbReference type="SAM" id="MobiDB-lite"/>
    </source>
</evidence>
<sequence>MKRFDDDHADSPDQDLIERALPLLPEIGKLLYAAVSRHPEAAGLSLAQIKATGYLAQHGRRSVGEIAHGLGVSLPSASEIVDRLVERGLAERGPNPADRRQVLVWLTPEAQRFKEEMRALRSAQVRAALGRLEPAEWPVFVRSLEALVEALRPDPVAPTAPVGTEPTAPPLPG</sequence>
<dbReference type="GO" id="GO:0006950">
    <property type="term" value="P:response to stress"/>
    <property type="evidence" value="ECO:0007669"/>
    <property type="project" value="TreeGrafter"/>
</dbReference>
<dbReference type="GO" id="GO:0003700">
    <property type="term" value="F:DNA-binding transcription factor activity"/>
    <property type="evidence" value="ECO:0007669"/>
    <property type="project" value="InterPro"/>
</dbReference>
<organism evidence="3">
    <name type="scientific">uncultured Thermomicrobiales bacterium</name>
    <dbReference type="NCBI Taxonomy" id="1645740"/>
    <lineage>
        <taxon>Bacteria</taxon>
        <taxon>Pseudomonadati</taxon>
        <taxon>Thermomicrobiota</taxon>
        <taxon>Thermomicrobia</taxon>
        <taxon>Thermomicrobiales</taxon>
        <taxon>environmental samples</taxon>
    </lineage>
</organism>
<protein>
    <recommendedName>
        <fullName evidence="2">HTH marR-type domain-containing protein</fullName>
    </recommendedName>
</protein>
<dbReference type="Gene3D" id="1.10.10.10">
    <property type="entry name" value="Winged helix-like DNA-binding domain superfamily/Winged helix DNA-binding domain"/>
    <property type="match status" value="1"/>
</dbReference>
<feature type="region of interest" description="Disordered" evidence="1">
    <location>
        <begin position="153"/>
        <end position="173"/>
    </location>
</feature>
<gene>
    <name evidence="3" type="ORF">AVDCRST_MAG19-4870</name>
</gene>
<dbReference type="Pfam" id="PF12802">
    <property type="entry name" value="MarR_2"/>
    <property type="match status" value="1"/>
</dbReference>
<dbReference type="InterPro" id="IPR036390">
    <property type="entry name" value="WH_DNA-bd_sf"/>
</dbReference>
<evidence type="ECO:0000313" key="3">
    <source>
        <dbReference type="EMBL" id="CAA9586646.1"/>
    </source>
</evidence>
<feature type="domain" description="HTH marR-type" evidence="2">
    <location>
        <begin position="17"/>
        <end position="149"/>
    </location>
</feature>
<accession>A0A6J4VS90</accession>
<dbReference type="AlphaFoldDB" id="A0A6J4VS90"/>
<proteinExistence type="predicted"/>
<name>A0A6J4VS90_9BACT</name>